<comment type="caution">
    <text evidence="1">The sequence shown here is derived from an EMBL/GenBank/DDBJ whole genome shotgun (WGS) entry which is preliminary data.</text>
</comment>
<dbReference type="AlphaFoldDB" id="A0A1D1UG58"/>
<dbReference type="Proteomes" id="UP000186922">
    <property type="component" value="Unassembled WGS sequence"/>
</dbReference>
<evidence type="ECO:0000313" key="1">
    <source>
        <dbReference type="EMBL" id="GAU88749.1"/>
    </source>
</evidence>
<name>A0A1D1UG58_RAMVA</name>
<reference evidence="1 2" key="1">
    <citation type="journal article" date="2016" name="Nat. Commun.">
        <title>Extremotolerant tardigrade genome and improved radiotolerance of human cultured cells by tardigrade-unique protein.</title>
        <authorList>
            <person name="Hashimoto T."/>
            <person name="Horikawa D.D."/>
            <person name="Saito Y."/>
            <person name="Kuwahara H."/>
            <person name="Kozuka-Hata H."/>
            <person name="Shin-I T."/>
            <person name="Minakuchi Y."/>
            <person name="Ohishi K."/>
            <person name="Motoyama A."/>
            <person name="Aizu T."/>
            <person name="Enomoto A."/>
            <person name="Kondo K."/>
            <person name="Tanaka S."/>
            <person name="Hara Y."/>
            <person name="Koshikawa S."/>
            <person name="Sagara H."/>
            <person name="Miura T."/>
            <person name="Yokobori S."/>
            <person name="Miyagawa K."/>
            <person name="Suzuki Y."/>
            <person name="Kubo T."/>
            <person name="Oyama M."/>
            <person name="Kohara Y."/>
            <person name="Fujiyama A."/>
            <person name="Arakawa K."/>
            <person name="Katayama T."/>
            <person name="Toyoda A."/>
            <person name="Kunieda T."/>
        </authorList>
    </citation>
    <scope>NUCLEOTIDE SEQUENCE [LARGE SCALE GENOMIC DNA]</scope>
    <source>
        <strain evidence="1 2">YOKOZUNA-1</strain>
    </source>
</reference>
<gene>
    <name evidence="1" type="primary">RvY_01387-1</name>
    <name evidence="1" type="synonym">RvY_01387.1</name>
    <name evidence="1" type="ORF">RvY_01387</name>
</gene>
<keyword evidence="2" id="KW-1185">Reference proteome</keyword>
<organism evidence="1 2">
    <name type="scientific">Ramazzottius varieornatus</name>
    <name type="common">Water bear</name>
    <name type="synonym">Tardigrade</name>
    <dbReference type="NCBI Taxonomy" id="947166"/>
    <lineage>
        <taxon>Eukaryota</taxon>
        <taxon>Metazoa</taxon>
        <taxon>Ecdysozoa</taxon>
        <taxon>Tardigrada</taxon>
        <taxon>Eutardigrada</taxon>
        <taxon>Parachela</taxon>
        <taxon>Hypsibioidea</taxon>
        <taxon>Ramazzottiidae</taxon>
        <taxon>Ramazzottius</taxon>
    </lineage>
</organism>
<proteinExistence type="predicted"/>
<protein>
    <submittedName>
        <fullName evidence="1">Uncharacterized protein</fullName>
    </submittedName>
</protein>
<sequence>MQVARMALEPELIVNLREPVKLLLINIKSSGSRARELDEDEINGNRREL</sequence>
<dbReference type="EMBL" id="BDGG01000001">
    <property type="protein sequence ID" value="GAU88749.1"/>
    <property type="molecule type" value="Genomic_DNA"/>
</dbReference>
<accession>A0A1D1UG58</accession>
<evidence type="ECO:0000313" key="2">
    <source>
        <dbReference type="Proteomes" id="UP000186922"/>
    </source>
</evidence>